<proteinExistence type="predicted"/>
<dbReference type="AlphaFoldDB" id="A0A8S9X7N1"/>
<gene>
    <name evidence="1" type="ORF">GE061_002699</name>
</gene>
<keyword evidence="2" id="KW-1185">Reference proteome</keyword>
<name>A0A8S9X7N1_APOLU</name>
<accession>A0A8S9X7N1</accession>
<comment type="caution">
    <text evidence="1">The sequence shown here is derived from an EMBL/GenBank/DDBJ whole genome shotgun (WGS) entry which is preliminary data.</text>
</comment>
<dbReference type="EMBL" id="WIXP02000010">
    <property type="protein sequence ID" value="KAF6204358.1"/>
    <property type="molecule type" value="Genomic_DNA"/>
</dbReference>
<evidence type="ECO:0000313" key="2">
    <source>
        <dbReference type="Proteomes" id="UP000466442"/>
    </source>
</evidence>
<dbReference type="Proteomes" id="UP000466442">
    <property type="component" value="Unassembled WGS sequence"/>
</dbReference>
<protein>
    <submittedName>
        <fullName evidence="1">Uncharacterized protein</fullName>
    </submittedName>
</protein>
<reference evidence="1" key="1">
    <citation type="journal article" date="2021" name="Mol. Ecol. Resour.">
        <title>Apolygus lucorum genome provides insights into omnivorousness and mesophyll feeding.</title>
        <authorList>
            <person name="Liu Y."/>
            <person name="Liu H."/>
            <person name="Wang H."/>
            <person name="Huang T."/>
            <person name="Liu B."/>
            <person name="Yang B."/>
            <person name="Yin L."/>
            <person name="Li B."/>
            <person name="Zhang Y."/>
            <person name="Zhang S."/>
            <person name="Jiang F."/>
            <person name="Zhang X."/>
            <person name="Ren Y."/>
            <person name="Wang B."/>
            <person name="Wang S."/>
            <person name="Lu Y."/>
            <person name="Wu K."/>
            <person name="Fan W."/>
            <person name="Wang G."/>
        </authorList>
    </citation>
    <scope>NUCLEOTIDE SEQUENCE</scope>
    <source>
        <strain evidence="1">12Hb</strain>
    </source>
</reference>
<organism evidence="1 2">
    <name type="scientific">Apolygus lucorum</name>
    <name type="common">Small green plant bug</name>
    <name type="synonym">Lygocoris lucorum</name>
    <dbReference type="NCBI Taxonomy" id="248454"/>
    <lineage>
        <taxon>Eukaryota</taxon>
        <taxon>Metazoa</taxon>
        <taxon>Ecdysozoa</taxon>
        <taxon>Arthropoda</taxon>
        <taxon>Hexapoda</taxon>
        <taxon>Insecta</taxon>
        <taxon>Pterygota</taxon>
        <taxon>Neoptera</taxon>
        <taxon>Paraneoptera</taxon>
        <taxon>Hemiptera</taxon>
        <taxon>Heteroptera</taxon>
        <taxon>Panheteroptera</taxon>
        <taxon>Cimicomorpha</taxon>
        <taxon>Miridae</taxon>
        <taxon>Mirini</taxon>
        <taxon>Apolygus</taxon>
    </lineage>
</organism>
<evidence type="ECO:0000313" key="1">
    <source>
        <dbReference type="EMBL" id="KAF6204358.1"/>
    </source>
</evidence>
<sequence length="75" mass="8255">MYNLGAPRSFPPAINKPSITKHEVGAKRKRPISVYQLEGSLLIHCLKSDWNSFEEVQSAGAGQRGWLSKSRTSAA</sequence>